<dbReference type="EMBL" id="GBXM01072558">
    <property type="protein sequence ID" value="JAH36019.1"/>
    <property type="molecule type" value="Transcribed_RNA"/>
</dbReference>
<dbReference type="AlphaFoldDB" id="A0A0E9S3L7"/>
<name>A0A0E9S3L7_ANGAN</name>
<reference evidence="2" key="2">
    <citation type="journal article" date="2015" name="Fish Shellfish Immunol.">
        <title>Early steps in the European eel (Anguilla anguilla)-Vibrio vulnificus interaction in the gills: Role of the RtxA13 toxin.</title>
        <authorList>
            <person name="Callol A."/>
            <person name="Pajuelo D."/>
            <person name="Ebbesson L."/>
            <person name="Teles M."/>
            <person name="MacKenzie S."/>
            <person name="Amaro C."/>
        </authorList>
    </citation>
    <scope>NUCLEOTIDE SEQUENCE</scope>
</reference>
<organism evidence="2">
    <name type="scientific">Anguilla anguilla</name>
    <name type="common">European freshwater eel</name>
    <name type="synonym">Muraena anguilla</name>
    <dbReference type="NCBI Taxonomy" id="7936"/>
    <lineage>
        <taxon>Eukaryota</taxon>
        <taxon>Metazoa</taxon>
        <taxon>Chordata</taxon>
        <taxon>Craniata</taxon>
        <taxon>Vertebrata</taxon>
        <taxon>Euteleostomi</taxon>
        <taxon>Actinopterygii</taxon>
        <taxon>Neopterygii</taxon>
        <taxon>Teleostei</taxon>
        <taxon>Anguilliformes</taxon>
        <taxon>Anguillidae</taxon>
        <taxon>Anguilla</taxon>
    </lineage>
</organism>
<sequence>MERLALEQSLEGMDSQGGGKGLFKRSRKSSKQVLTKDSVIITQSAQAARVSPRLVESSTQFQKKQSKRNH</sequence>
<feature type="region of interest" description="Disordered" evidence="1">
    <location>
        <begin position="1"/>
        <end position="34"/>
    </location>
</feature>
<reference evidence="2" key="1">
    <citation type="submission" date="2014-11" db="EMBL/GenBank/DDBJ databases">
        <authorList>
            <person name="Amaro Gonzalez C."/>
        </authorList>
    </citation>
    <scope>NUCLEOTIDE SEQUENCE</scope>
</reference>
<accession>A0A0E9S3L7</accession>
<evidence type="ECO:0000313" key="2">
    <source>
        <dbReference type="EMBL" id="JAH36019.1"/>
    </source>
</evidence>
<feature type="region of interest" description="Disordered" evidence="1">
    <location>
        <begin position="51"/>
        <end position="70"/>
    </location>
</feature>
<proteinExistence type="predicted"/>
<evidence type="ECO:0000256" key="1">
    <source>
        <dbReference type="SAM" id="MobiDB-lite"/>
    </source>
</evidence>
<protein>
    <submittedName>
        <fullName evidence="2">Uncharacterized protein</fullName>
    </submittedName>
</protein>